<evidence type="ECO:0008006" key="3">
    <source>
        <dbReference type="Google" id="ProtNLM"/>
    </source>
</evidence>
<gene>
    <name evidence="1" type="ORF">ACFVKH_00505</name>
</gene>
<reference evidence="1 2" key="1">
    <citation type="submission" date="2024-10" db="EMBL/GenBank/DDBJ databases">
        <authorList>
            <person name="Ratan Roy A."/>
            <person name="Morales Sandoval P.H."/>
            <person name="De Los Santos Villalobos S."/>
            <person name="Chakraborty S."/>
            <person name="Mukherjee J."/>
        </authorList>
    </citation>
    <scope>NUCLEOTIDE SEQUENCE [LARGE SCALE GENOMIC DNA]</scope>
    <source>
        <strain evidence="1 2">S1</strain>
    </source>
</reference>
<dbReference type="EMBL" id="JBHZOL010000004">
    <property type="protein sequence ID" value="MFE4104735.1"/>
    <property type="molecule type" value="Genomic_DNA"/>
</dbReference>
<comment type="caution">
    <text evidence="1">The sequence shown here is derived from an EMBL/GenBank/DDBJ whole genome shotgun (WGS) entry which is preliminary data.</text>
</comment>
<sequence length="281" mass="31108">MLPLARPHPAAQPLVNATSPSFLVMNPNFETILANWRLLRSLVTCCLVLAIAASCTSARSLVWRTQTSRAKANLEIQVAPAAKPGQYTLSGTADLPKGTELTVIAVRYLHLSQSPFKTVDPKPTYSILAYDTVNVEGNRWQTQLELWRVAPSGQFQEAWQLTEPDLALAVEPEAQVVFLATLAPIHDLQAIEQQLARRDRQFASRFVQTTAEGNRYLQTGQVLAVNLPTGTTTPVATRAEDINGGWGNRFLDLPDPPNTRQLEFPDQRQTNAPVAREELLY</sequence>
<keyword evidence="2" id="KW-1185">Reference proteome</keyword>
<organism evidence="1 2">
    <name type="scientific">Almyronema epifaneia S1</name>
    <dbReference type="NCBI Taxonomy" id="2991925"/>
    <lineage>
        <taxon>Bacteria</taxon>
        <taxon>Bacillati</taxon>
        <taxon>Cyanobacteriota</taxon>
        <taxon>Cyanophyceae</taxon>
        <taxon>Nodosilineales</taxon>
        <taxon>Nodosilineaceae</taxon>
        <taxon>Almyronema</taxon>
        <taxon>Almyronema epifaneia</taxon>
    </lineage>
</organism>
<proteinExistence type="predicted"/>
<accession>A0ABW6I997</accession>
<evidence type="ECO:0000313" key="2">
    <source>
        <dbReference type="Proteomes" id="UP001600165"/>
    </source>
</evidence>
<evidence type="ECO:0000313" key="1">
    <source>
        <dbReference type="EMBL" id="MFE4104735.1"/>
    </source>
</evidence>
<protein>
    <recommendedName>
        <fullName evidence="3">DUF3122 domain-containing protein</fullName>
    </recommendedName>
</protein>
<dbReference type="Proteomes" id="UP001600165">
    <property type="component" value="Unassembled WGS sequence"/>
</dbReference>
<name>A0ABW6I997_9CYAN</name>
<dbReference type="RefSeq" id="WP_377960300.1">
    <property type="nucleotide sequence ID" value="NZ_JBHZOL010000004.1"/>
</dbReference>